<protein>
    <submittedName>
        <fullName evidence="2">Uncharacterized protein</fullName>
    </submittedName>
</protein>
<feature type="compositionally biased region" description="Basic and acidic residues" evidence="1">
    <location>
        <begin position="21"/>
        <end position="31"/>
    </location>
</feature>
<gene>
    <name evidence="2" type="ORF">ATANTOWER_009804</name>
</gene>
<comment type="caution">
    <text evidence="2">The sequence shown here is derived from an EMBL/GenBank/DDBJ whole genome shotgun (WGS) entry which is preliminary data.</text>
</comment>
<proteinExistence type="predicted"/>
<evidence type="ECO:0000313" key="2">
    <source>
        <dbReference type="EMBL" id="MED6239693.1"/>
    </source>
</evidence>
<keyword evidence="3" id="KW-1185">Reference proteome</keyword>
<sequence>MSIEVKGSSKKQQHVSDLTQDDTKDTAKKSSEACPSSLWRKQQPIFLSFRRCQKIAITWIKKDGFWQVFSECHRNV</sequence>
<dbReference type="Proteomes" id="UP001345963">
    <property type="component" value="Unassembled WGS sequence"/>
</dbReference>
<organism evidence="2 3">
    <name type="scientific">Ataeniobius toweri</name>
    <dbReference type="NCBI Taxonomy" id="208326"/>
    <lineage>
        <taxon>Eukaryota</taxon>
        <taxon>Metazoa</taxon>
        <taxon>Chordata</taxon>
        <taxon>Craniata</taxon>
        <taxon>Vertebrata</taxon>
        <taxon>Euteleostomi</taxon>
        <taxon>Actinopterygii</taxon>
        <taxon>Neopterygii</taxon>
        <taxon>Teleostei</taxon>
        <taxon>Neoteleostei</taxon>
        <taxon>Acanthomorphata</taxon>
        <taxon>Ovalentaria</taxon>
        <taxon>Atherinomorphae</taxon>
        <taxon>Cyprinodontiformes</taxon>
        <taxon>Goodeidae</taxon>
        <taxon>Ataeniobius</taxon>
    </lineage>
</organism>
<accession>A0ABU7AP50</accession>
<dbReference type="EMBL" id="JAHUTI010021883">
    <property type="protein sequence ID" value="MED6239693.1"/>
    <property type="molecule type" value="Genomic_DNA"/>
</dbReference>
<reference evidence="2 3" key="1">
    <citation type="submission" date="2021-07" db="EMBL/GenBank/DDBJ databases">
        <authorList>
            <person name="Palmer J.M."/>
        </authorList>
    </citation>
    <scope>NUCLEOTIDE SEQUENCE [LARGE SCALE GENOMIC DNA]</scope>
    <source>
        <strain evidence="2 3">AT_MEX2019</strain>
        <tissue evidence="2">Muscle</tissue>
    </source>
</reference>
<name>A0ABU7AP50_9TELE</name>
<evidence type="ECO:0000313" key="3">
    <source>
        <dbReference type="Proteomes" id="UP001345963"/>
    </source>
</evidence>
<evidence type="ECO:0000256" key="1">
    <source>
        <dbReference type="SAM" id="MobiDB-lite"/>
    </source>
</evidence>
<feature type="region of interest" description="Disordered" evidence="1">
    <location>
        <begin position="1"/>
        <end position="37"/>
    </location>
</feature>